<dbReference type="Gene3D" id="3.40.720.10">
    <property type="entry name" value="Alkaline Phosphatase, subunit A"/>
    <property type="match status" value="1"/>
</dbReference>
<dbReference type="SUPFAM" id="SSF53649">
    <property type="entry name" value="Alkaline phosphatase-like"/>
    <property type="match status" value="1"/>
</dbReference>
<dbReference type="Pfam" id="PF07394">
    <property type="entry name" value="DUF1501"/>
    <property type="match status" value="1"/>
</dbReference>
<evidence type="ECO:0008006" key="3">
    <source>
        <dbReference type="Google" id="ProtNLM"/>
    </source>
</evidence>
<dbReference type="EMBL" id="CP037421">
    <property type="protein sequence ID" value="QDT26462.1"/>
    <property type="molecule type" value="Genomic_DNA"/>
</dbReference>
<name>A0A517Q4D8_9PLAN</name>
<dbReference type="InterPro" id="IPR010869">
    <property type="entry name" value="DUF1501"/>
</dbReference>
<gene>
    <name evidence="1" type="ORF">Enr10x_17660</name>
</gene>
<dbReference type="Proteomes" id="UP000315647">
    <property type="component" value="Chromosome"/>
</dbReference>
<evidence type="ECO:0000313" key="1">
    <source>
        <dbReference type="EMBL" id="QDT26462.1"/>
    </source>
</evidence>
<dbReference type="PANTHER" id="PTHR43737">
    <property type="entry name" value="BLL7424 PROTEIN"/>
    <property type="match status" value="1"/>
</dbReference>
<keyword evidence="2" id="KW-1185">Reference proteome</keyword>
<protein>
    <recommendedName>
        <fullName evidence="3">Sulfatase</fullName>
    </recommendedName>
</protein>
<sequence>MVVRILKSPTLSPNPPRTEGLNMFRLNLGLNRRELLQVGSLSALGVNLLDTFRQPAQAAQPKKEVNCILLWLLGGPSHIDMYDMKPEAPSEIRGELTPISTRVPGMELCELMPNLAACADKFSLIRSMHSYSPTHGQGDFHLMSGNKLTPAINPPGFGAMLTWQQERRPRQTPPFVQVGKLDSPQYGDPGFGGYLGRTYDPFVVERDPNSSSFAVNEFSPPDSVSVERLSDRQQLLTALDQYQARKEKQLEFAKTHEQFRARALSMVTSQRAKNAFDIAQESDQVREQYGRNRVGQGLLLARRLVEAGVRFVTVKGYVRYGWDHHPEVFPRLRTEVPPYEQGYAALLNDLDQRGMLENTLVITAGEFGRTPRLNNDPRAPGRDHWNRCFSLTLGGGGIKTGIVLGASDKHAAEITDRPVSVPDYAATVYHALGLNPQAELRTLDDRPMLALPEGKVITELI</sequence>
<evidence type="ECO:0000313" key="2">
    <source>
        <dbReference type="Proteomes" id="UP000315647"/>
    </source>
</evidence>
<dbReference type="InterPro" id="IPR017850">
    <property type="entry name" value="Alkaline_phosphatase_core_sf"/>
</dbReference>
<dbReference type="PANTHER" id="PTHR43737:SF1">
    <property type="entry name" value="DUF1501 DOMAIN-CONTAINING PROTEIN"/>
    <property type="match status" value="1"/>
</dbReference>
<accession>A0A517Q4D8</accession>
<organism evidence="1 2">
    <name type="scientific">Gimesia panareensis</name>
    <dbReference type="NCBI Taxonomy" id="2527978"/>
    <lineage>
        <taxon>Bacteria</taxon>
        <taxon>Pseudomonadati</taxon>
        <taxon>Planctomycetota</taxon>
        <taxon>Planctomycetia</taxon>
        <taxon>Planctomycetales</taxon>
        <taxon>Planctomycetaceae</taxon>
        <taxon>Gimesia</taxon>
    </lineage>
</organism>
<dbReference type="AlphaFoldDB" id="A0A517Q4D8"/>
<reference evidence="1 2" key="1">
    <citation type="submission" date="2019-03" db="EMBL/GenBank/DDBJ databases">
        <title>Deep-cultivation of Planctomycetes and their phenomic and genomic characterization uncovers novel biology.</title>
        <authorList>
            <person name="Wiegand S."/>
            <person name="Jogler M."/>
            <person name="Boedeker C."/>
            <person name="Pinto D."/>
            <person name="Vollmers J."/>
            <person name="Rivas-Marin E."/>
            <person name="Kohn T."/>
            <person name="Peeters S.H."/>
            <person name="Heuer A."/>
            <person name="Rast P."/>
            <person name="Oberbeckmann S."/>
            <person name="Bunk B."/>
            <person name="Jeske O."/>
            <person name="Meyerdierks A."/>
            <person name="Storesund J.E."/>
            <person name="Kallscheuer N."/>
            <person name="Luecker S."/>
            <person name="Lage O.M."/>
            <person name="Pohl T."/>
            <person name="Merkel B.J."/>
            <person name="Hornburger P."/>
            <person name="Mueller R.-W."/>
            <person name="Bruemmer F."/>
            <person name="Labrenz M."/>
            <person name="Spormann A.M."/>
            <person name="Op den Camp H."/>
            <person name="Overmann J."/>
            <person name="Amann R."/>
            <person name="Jetten M.S.M."/>
            <person name="Mascher T."/>
            <person name="Medema M.H."/>
            <person name="Devos D.P."/>
            <person name="Kaster A.-K."/>
            <person name="Ovreas L."/>
            <person name="Rohde M."/>
            <person name="Galperin M.Y."/>
            <person name="Jogler C."/>
        </authorList>
    </citation>
    <scope>NUCLEOTIDE SEQUENCE [LARGE SCALE GENOMIC DNA]</scope>
    <source>
        <strain evidence="1 2">Enr10</strain>
    </source>
</reference>
<proteinExistence type="predicted"/>